<organism evidence="1 2">
    <name type="scientific">Paenibacillus donghaensis</name>
    <dbReference type="NCBI Taxonomy" id="414771"/>
    <lineage>
        <taxon>Bacteria</taxon>
        <taxon>Bacillati</taxon>
        <taxon>Bacillota</taxon>
        <taxon>Bacilli</taxon>
        <taxon>Bacillales</taxon>
        <taxon>Paenibacillaceae</taxon>
        <taxon>Paenibacillus</taxon>
    </lineage>
</organism>
<proteinExistence type="predicted"/>
<dbReference type="Proteomes" id="UP000249890">
    <property type="component" value="Chromosome"/>
</dbReference>
<dbReference type="OrthoDB" id="9950800at2"/>
<name>A0A2Z2KNU2_9BACL</name>
<dbReference type="RefSeq" id="WP_087915808.1">
    <property type="nucleotide sequence ID" value="NZ_CP021780.1"/>
</dbReference>
<evidence type="ECO:0000313" key="1">
    <source>
        <dbReference type="EMBL" id="ASA21801.1"/>
    </source>
</evidence>
<evidence type="ECO:0000313" key="2">
    <source>
        <dbReference type="Proteomes" id="UP000249890"/>
    </source>
</evidence>
<reference evidence="1 2" key="1">
    <citation type="submission" date="2017-06" db="EMBL/GenBank/DDBJ databases">
        <title>Complete genome sequence of Paenibacillus donghaensis KCTC 13049T isolated from East Sea sediment, South Korea.</title>
        <authorList>
            <person name="Jung B.K."/>
            <person name="Hong S.-J."/>
            <person name="Shin J.-H."/>
        </authorList>
    </citation>
    <scope>NUCLEOTIDE SEQUENCE [LARGE SCALE GENOMIC DNA]</scope>
    <source>
        <strain evidence="1 2">KCTC 13049</strain>
    </source>
</reference>
<protein>
    <submittedName>
        <fullName evidence="1">Uncharacterized protein</fullName>
    </submittedName>
</protein>
<dbReference type="KEGG" id="pdh:B9T62_14085"/>
<dbReference type="AlphaFoldDB" id="A0A2Z2KNU2"/>
<keyword evidence="2" id="KW-1185">Reference proteome</keyword>
<dbReference type="EMBL" id="CP021780">
    <property type="protein sequence ID" value="ASA21801.1"/>
    <property type="molecule type" value="Genomic_DNA"/>
</dbReference>
<sequence length="83" mass="9560">MNKPTVENISLMYIDRAKKYFLVMTVDTGLDLEHVLIEEGDSELKFQLRKRGEHIANQVGVDFFNEVKEDITISGRGGYLLNR</sequence>
<gene>
    <name evidence="1" type="ORF">B9T62_14085</name>
</gene>
<accession>A0A2Z2KNU2</accession>